<comment type="caution">
    <text evidence="2">The sequence shown here is derived from an EMBL/GenBank/DDBJ whole genome shotgun (WGS) entry which is preliminary data.</text>
</comment>
<dbReference type="EMBL" id="CAJNOV010008147">
    <property type="protein sequence ID" value="CAF1312147.1"/>
    <property type="molecule type" value="Genomic_DNA"/>
</dbReference>
<evidence type="ECO:0000313" key="2">
    <source>
        <dbReference type="EMBL" id="CAF1312147.1"/>
    </source>
</evidence>
<reference evidence="2" key="1">
    <citation type="submission" date="2021-02" db="EMBL/GenBank/DDBJ databases">
        <authorList>
            <person name="Nowell W R."/>
        </authorList>
    </citation>
    <scope>NUCLEOTIDE SEQUENCE</scope>
</reference>
<evidence type="ECO:0000313" key="3">
    <source>
        <dbReference type="EMBL" id="CAF4504495.1"/>
    </source>
</evidence>
<gene>
    <name evidence="3" type="ORF">BYL167_LOCUS36164</name>
    <name evidence="2" type="ORF">CJN711_LOCUS17487</name>
</gene>
<dbReference type="Proteomes" id="UP000663855">
    <property type="component" value="Unassembled WGS sequence"/>
</dbReference>
<protein>
    <submittedName>
        <fullName evidence="2">Uncharacterized protein</fullName>
    </submittedName>
</protein>
<dbReference type="EMBL" id="CAJOBH010078244">
    <property type="protein sequence ID" value="CAF4504495.1"/>
    <property type="molecule type" value="Genomic_DNA"/>
</dbReference>
<feature type="region of interest" description="Disordered" evidence="1">
    <location>
        <begin position="208"/>
        <end position="230"/>
    </location>
</feature>
<dbReference type="AlphaFoldDB" id="A0A815EJ08"/>
<dbReference type="Proteomes" id="UP000681967">
    <property type="component" value="Unassembled WGS sequence"/>
</dbReference>
<feature type="region of interest" description="Disordered" evidence="1">
    <location>
        <begin position="157"/>
        <end position="178"/>
    </location>
</feature>
<accession>A0A815EJ08</accession>
<evidence type="ECO:0000256" key="1">
    <source>
        <dbReference type="SAM" id="MobiDB-lite"/>
    </source>
</evidence>
<sequence length="230" mass="26734">MSIRAIDHEHERLVTMVNQLMDEREILHRENEYLKAKLNQSILMETIHEMKRERSLLLKLLSNLTININQDEQLQGVKPRMKENNANILASPVYPKLNTKSVHCNNSLAEQNSAFPRHNPPIKTNNNRAYRLKANFEHKQKQNQSPAVIYRMENTNENSMNNSDRSSSSSSSIAHTKTSQSSRKCFACKTSVMPQIQESNRLIRKQKIQLQHSQNSPFQHYRSQSLQDLT</sequence>
<proteinExistence type="predicted"/>
<organism evidence="2 4">
    <name type="scientific">Rotaria magnacalcarata</name>
    <dbReference type="NCBI Taxonomy" id="392030"/>
    <lineage>
        <taxon>Eukaryota</taxon>
        <taxon>Metazoa</taxon>
        <taxon>Spiralia</taxon>
        <taxon>Gnathifera</taxon>
        <taxon>Rotifera</taxon>
        <taxon>Eurotatoria</taxon>
        <taxon>Bdelloidea</taxon>
        <taxon>Philodinida</taxon>
        <taxon>Philodinidae</taxon>
        <taxon>Rotaria</taxon>
    </lineage>
</organism>
<evidence type="ECO:0000313" key="4">
    <source>
        <dbReference type="Proteomes" id="UP000663855"/>
    </source>
</evidence>
<name>A0A815EJ08_9BILA</name>